<organism evidence="2 3">
    <name type="scientific">Bacillus cereus</name>
    <dbReference type="NCBI Taxonomy" id="1396"/>
    <lineage>
        <taxon>Bacteria</taxon>
        <taxon>Bacillati</taxon>
        <taxon>Bacillota</taxon>
        <taxon>Bacilli</taxon>
        <taxon>Bacillales</taxon>
        <taxon>Bacillaceae</taxon>
        <taxon>Bacillus</taxon>
        <taxon>Bacillus cereus group</taxon>
    </lineage>
</organism>
<gene>
    <name evidence="2" type="ORF">QYM23_30240</name>
</gene>
<evidence type="ECO:0000313" key="3">
    <source>
        <dbReference type="Proteomes" id="UP001175137"/>
    </source>
</evidence>
<sequence>MGLIELCDYLSDLLHDPIQGFLTIILTAYGERLADNIKSRSNKRTAPRAGKHKGSSKRKK</sequence>
<proteinExistence type="predicted"/>
<dbReference type="EMBL" id="JAUIQW010000002">
    <property type="protein sequence ID" value="MDN4877066.1"/>
    <property type="molecule type" value="Genomic_DNA"/>
</dbReference>
<comment type="caution">
    <text evidence="2">The sequence shown here is derived from an EMBL/GenBank/DDBJ whole genome shotgun (WGS) entry which is preliminary data.</text>
</comment>
<dbReference type="RefSeq" id="WP_166572513.1">
    <property type="nucleotide sequence ID" value="NZ_CP157849.1"/>
</dbReference>
<dbReference type="AlphaFoldDB" id="A0A9X5C2P9"/>
<protein>
    <submittedName>
        <fullName evidence="2">Uncharacterized protein</fullName>
    </submittedName>
</protein>
<evidence type="ECO:0000256" key="1">
    <source>
        <dbReference type="SAM" id="MobiDB-lite"/>
    </source>
</evidence>
<dbReference type="Proteomes" id="UP001175137">
    <property type="component" value="Unassembled WGS sequence"/>
</dbReference>
<accession>A0A9X5C2P9</accession>
<feature type="region of interest" description="Disordered" evidence="1">
    <location>
        <begin position="37"/>
        <end position="60"/>
    </location>
</feature>
<name>A0A9X5C2P9_BACCE</name>
<reference evidence="2" key="1">
    <citation type="submission" date="2023-07" db="EMBL/GenBank/DDBJ databases">
        <title>Complete genome sequence of Bacillus cereus SRCM126073 isolated from soil.</title>
        <authorList>
            <person name="Yang H.-G."/>
            <person name="Ryu M.-S."/>
            <person name="Ha G.-S."/>
            <person name="Yang H.-J."/>
            <person name="Jeong D.-Y."/>
        </authorList>
    </citation>
    <scope>NUCLEOTIDE SEQUENCE</scope>
    <source>
        <strain evidence="2">SRCM126073</strain>
    </source>
</reference>
<evidence type="ECO:0000313" key="2">
    <source>
        <dbReference type="EMBL" id="MDN4877066.1"/>
    </source>
</evidence>
<feature type="compositionally biased region" description="Basic residues" evidence="1">
    <location>
        <begin position="40"/>
        <end position="60"/>
    </location>
</feature>